<feature type="region of interest" description="Disordered" evidence="1">
    <location>
        <begin position="91"/>
        <end position="120"/>
    </location>
</feature>
<evidence type="ECO:0000256" key="1">
    <source>
        <dbReference type="SAM" id="MobiDB-lite"/>
    </source>
</evidence>
<dbReference type="AlphaFoldDB" id="A0AAE0SS14"/>
<evidence type="ECO:0000313" key="3">
    <source>
        <dbReference type="Proteomes" id="UP001195483"/>
    </source>
</evidence>
<proteinExistence type="predicted"/>
<accession>A0AAE0SS14</accession>
<protein>
    <submittedName>
        <fullName evidence="2">Uncharacterized protein</fullName>
    </submittedName>
</protein>
<name>A0AAE0SS14_9BIVA</name>
<keyword evidence="3" id="KW-1185">Reference proteome</keyword>
<gene>
    <name evidence="2" type="ORF">CHS0354_038788</name>
</gene>
<reference evidence="2" key="2">
    <citation type="journal article" date="2021" name="Genome Biol. Evol.">
        <title>Developing a high-quality reference genome for a parasitic bivalve with doubly uniparental inheritance (Bivalvia: Unionida).</title>
        <authorList>
            <person name="Smith C.H."/>
        </authorList>
    </citation>
    <scope>NUCLEOTIDE SEQUENCE</scope>
    <source>
        <strain evidence="2">CHS0354</strain>
        <tissue evidence="2">Mantle</tissue>
    </source>
</reference>
<dbReference type="Proteomes" id="UP001195483">
    <property type="component" value="Unassembled WGS sequence"/>
</dbReference>
<dbReference type="EMBL" id="JAEAOA010002253">
    <property type="protein sequence ID" value="KAK3596786.1"/>
    <property type="molecule type" value="Genomic_DNA"/>
</dbReference>
<feature type="compositionally biased region" description="Acidic residues" evidence="1">
    <location>
        <begin position="94"/>
        <end position="120"/>
    </location>
</feature>
<comment type="caution">
    <text evidence="2">The sequence shown here is derived from an EMBL/GenBank/DDBJ whole genome shotgun (WGS) entry which is preliminary data.</text>
</comment>
<organism evidence="2 3">
    <name type="scientific">Potamilus streckersoni</name>
    <dbReference type="NCBI Taxonomy" id="2493646"/>
    <lineage>
        <taxon>Eukaryota</taxon>
        <taxon>Metazoa</taxon>
        <taxon>Spiralia</taxon>
        <taxon>Lophotrochozoa</taxon>
        <taxon>Mollusca</taxon>
        <taxon>Bivalvia</taxon>
        <taxon>Autobranchia</taxon>
        <taxon>Heteroconchia</taxon>
        <taxon>Palaeoheterodonta</taxon>
        <taxon>Unionida</taxon>
        <taxon>Unionoidea</taxon>
        <taxon>Unionidae</taxon>
        <taxon>Ambleminae</taxon>
        <taxon>Lampsilini</taxon>
        <taxon>Potamilus</taxon>
    </lineage>
</organism>
<sequence>MIYFERRWLSIYNILLKSKTLPFDAYNLTENLDTLGISLEPARQKLGKEYKKNCEKPLHDIVQEKLQSLMLTGSLSIPVKITKIMTIPCIPSEDSTDDEIFSDDSNDTTDSGEFDGSEDH</sequence>
<evidence type="ECO:0000313" key="2">
    <source>
        <dbReference type="EMBL" id="KAK3596786.1"/>
    </source>
</evidence>
<reference evidence="2" key="1">
    <citation type="journal article" date="2021" name="Genome Biol. Evol.">
        <title>A High-Quality Reference Genome for a Parasitic Bivalve with Doubly Uniparental Inheritance (Bivalvia: Unionida).</title>
        <authorList>
            <person name="Smith C.H."/>
        </authorList>
    </citation>
    <scope>NUCLEOTIDE SEQUENCE</scope>
    <source>
        <strain evidence="2">CHS0354</strain>
    </source>
</reference>
<reference evidence="2" key="3">
    <citation type="submission" date="2023-05" db="EMBL/GenBank/DDBJ databases">
        <authorList>
            <person name="Smith C.H."/>
        </authorList>
    </citation>
    <scope>NUCLEOTIDE SEQUENCE</scope>
    <source>
        <strain evidence="2">CHS0354</strain>
        <tissue evidence="2">Mantle</tissue>
    </source>
</reference>